<reference evidence="4 5" key="1">
    <citation type="submission" date="2019-11" db="EMBL/GenBank/DDBJ databases">
        <authorList>
            <person name="Lang L."/>
        </authorList>
    </citation>
    <scope>NUCLEOTIDE SEQUENCE [LARGE SCALE GENOMIC DNA]</scope>
    <source>
        <strain evidence="4 5">YIM 132242</strain>
    </source>
</reference>
<dbReference type="InterPro" id="IPR014748">
    <property type="entry name" value="Enoyl-CoA_hydra_C"/>
</dbReference>
<dbReference type="RefSeq" id="WP_154765814.1">
    <property type="nucleotide sequence ID" value="NZ_WMBT01000014.1"/>
</dbReference>
<comment type="similarity">
    <text evidence="1 3">Belongs to the enoyl-CoA hydratase/isomerase family.</text>
</comment>
<evidence type="ECO:0000256" key="1">
    <source>
        <dbReference type="ARBA" id="ARBA00005254"/>
    </source>
</evidence>
<sequence>MLQDPVLVDQTNPRVAVIRLNRPARLNAFDDAAVDAFFAALDRIGASDASAVIVTGEGRGFCAGFDLGAADETRGDAVETAAHWTGRQEHFAGLVTRLRALRQPVIAAVNGPACGAGLGLALGCDLRICSDKAKFNAAFIKVGMTSCDIGVSYLLPRAIGTSRAFEMMLTGRMVGAEEACRIGLVHLATTPEGLMPAALELAETIAENGRLNTWLTKRGMWANLEAGSLAAAIELENRSQILMQGTGNLERVARQRGFL</sequence>
<evidence type="ECO:0000313" key="4">
    <source>
        <dbReference type="EMBL" id="MTE01736.1"/>
    </source>
</evidence>
<evidence type="ECO:0000313" key="5">
    <source>
        <dbReference type="Proteomes" id="UP000481417"/>
    </source>
</evidence>
<protein>
    <submittedName>
        <fullName evidence="4">Enoyl-CoA hydratase/isomerase family protein</fullName>
    </submittedName>
</protein>
<dbReference type="CDD" id="cd06558">
    <property type="entry name" value="crotonase-like"/>
    <property type="match status" value="1"/>
</dbReference>
<accession>A0A6L6HRD2</accession>
<dbReference type="Gene3D" id="1.10.12.10">
    <property type="entry name" value="Lyase 2-enoyl-coa Hydratase, Chain A, domain 2"/>
    <property type="match status" value="1"/>
</dbReference>
<evidence type="ECO:0000256" key="3">
    <source>
        <dbReference type="RuleBase" id="RU003707"/>
    </source>
</evidence>
<dbReference type="PROSITE" id="PS00166">
    <property type="entry name" value="ENOYL_COA_HYDRATASE"/>
    <property type="match status" value="1"/>
</dbReference>
<dbReference type="Proteomes" id="UP000481417">
    <property type="component" value="Unassembled WGS sequence"/>
</dbReference>
<keyword evidence="4" id="KW-0413">Isomerase</keyword>
<dbReference type="GO" id="GO:0016853">
    <property type="term" value="F:isomerase activity"/>
    <property type="evidence" value="ECO:0007669"/>
    <property type="project" value="UniProtKB-KW"/>
</dbReference>
<dbReference type="PANTHER" id="PTHR11941">
    <property type="entry name" value="ENOYL-COA HYDRATASE-RELATED"/>
    <property type="match status" value="1"/>
</dbReference>
<evidence type="ECO:0000256" key="2">
    <source>
        <dbReference type="ARBA" id="ARBA00023239"/>
    </source>
</evidence>
<dbReference type="InterPro" id="IPR001753">
    <property type="entry name" value="Enoyl-CoA_hydra/iso"/>
</dbReference>
<dbReference type="SUPFAM" id="SSF52096">
    <property type="entry name" value="ClpP/crotonase"/>
    <property type="match status" value="1"/>
</dbReference>
<dbReference type="EMBL" id="WMBT01000014">
    <property type="protein sequence ID" value="MTE01736.1"/>
    <property type="molecule type" value="Genomic_DNA"/>
</dbReference>
<dbReference type="Gene3D" id="3.90.226.10">
    <property type="entry name" value="2-enoyl-CoA Hydratase, Chain A, domain 1"/>
    <property type="match status" value="1"/>
</dbReference>
<dbReference type="InterPro" id="IPR029045">
    <property type="entry name" value="ClpP/crotonase-like_dom_sf"/>
</dbReference>
<dbReference type="PANTHER" id="PTHR11941:SF130">
    <property type="entry name" value="ENOYL-COA HYDRATASE ECHA12-RELATED"/>
    <property type="match status" value="1"/>
</dbReference>
<organism evidence="4 5">
    <name type="scientific">Paracoccus lichenicola</name>
    <dbReference type="NCBI Taxonomy" id="2665644"/>
    <lineage>
        <taxon>Bacteria</taxon>
        <taxon>Pseudomonadati</taxon>
        <taxon>Pseudomonadota</taxon>
        <taxon>Alphaproteobacteria</taxon>
        <taxon>Rhodobacterales</taxon>
        <taxon>Paracoccaceae</taxon>
        <taxon>Paracoccus</taxon>
    </lineage>
</organism>
<proteinExistence type="inferred from homology"/>
<dbReference type="Pfam" id="PF00378">
    <property type="entry name" value="ECH_1"/>
    <property type="match status" value="1"/>
</dbReference>
<comment type="caution">
    <text evidence="4">The sequence shown here is derived from an EMBL/GenBank/DDBJ whole genome shotgun (WGS) entry which is preliminary data.</text>
</comment>
<dbReference type="AlphaFoldDB" id="A0A6L6HRD2"/>
<dbReference type="InterPro" id="IPR018376">
    <property type="entry name" value="Enoyl-CoA_hyd/isom_CS"/>
</dbReference>
<keyword evidence="5" id="KW-1185">Reference proteome</keyword>
<gene>
    <name evidence="4" type="ORF">GIY56_15710</name>
</gene>
<dbReference type="GO" id="GO:0006635">
    <property type="term" value="P:fatty acid beta-oxidation"/>
    <property type="evidence" value="ECO:0007669"/>
    <property type="project" value="TreeGrafter"/>
</dbReference>
<dbReference type="GO" id="GO:0016829">
    <property type="term" value="F:lyase activity"/>
    <property type="evidence" value="ECO:0007669"/>
    <property type="project" value="UniProtKB-KW"/>
</dbReference>
<keyword evidence="2" id="KW-0456">Lyase</keyword>
<name>A0A6L6HRD2_9RHOB</name>